<evidence type="ECO:0000313" key="4">
    <source>
        <dbReference type="Proteomes" id="UP000663829"/>
    </source>
</evidence>
<feature type="compositionally biased region" description="Basic and acidic residues" evidence="1">
    <location>
        <begin position="415"/>
        <end position="427"/>
    </location>
</feature>
<feature type="region of interest" description="Disordered" evidence="1">
    <location>
        <begin position="336"/>
        <end position="427"/>
    </location>
</feature>
<dbReference type="OrthoDB" id="10031185at2759"/>
<reference evidence="2" key="1">
    <citation type="submission" date="2021-02" db="EMBL/GenBank/DDBJ databases">
        <authorList>
            <person name="Nowell W R."/>
        </authorList>
    </citation>
    <scope>NUCLEOTIDE SEQUENCE</scope>
</reference>
<evidence type="ECO:0000256" key="1">
    <source>
        <dbReference type="SAM" id="MobiDB-lite"/>
    </source>
</evidence>
<proteinExistence type="predicted"/>
<feature type="region of interest" description="Disordered" evidence="1">
    <location>
        <begin position="306"/>
        <end position="325"/>
    </location>
</feature>
<dbReference type="Proteomes" id="UP000663829">
    <property type="component" value="Unassembled WGS sequence"/>
</dbReference>
<dbReference type="EMBL" id="CAJOBC010000104">
    <property type="protein sequence ID" value="CAF3537253.1"/>
    <property type="molecule type" value="Genomic_DNA"/>
</dbReference>
<accession>A0A813PRS2</accession>
<feature type="compositionally biased region" description="Basic and acidic residues" evidence="1">
    <location>
        <begin position="52"/>
        <end position="63"/>
    </location>
</feature>
<name>A0A813PRS2_9BILA</name>
<dbReference type="AlphaFoldDB" id="A0A813PRS2"/>
<keyword evidence="4" id="KW-1185">Reference proteome</keyword>
<evidence type="ECO:0000313" key="2">
    <source>
        <dbReference type="EMBL" id="CAF0756822.1"/>
    </source>
</evidence>
<sequence>MQVATLSYKYDPIRDNIESKKKRHISRYTQSVHPNEQRHSTKSNNTLPPIRKNGETQSKKRQEQISQNRIRVQGNSVISHLTDKSLSSLTNNQKPPSRSRSCASDYSGSLGRSRSTSPTGNRCGSRGLTRSNLKLMHKLKFGYPITIRPSNFYTNDKSAAELFEREDSFVNDSIRTAHQNRQESIIQKYEPLDDPHLRKFFQNPMVLDVVRKTLSREYSPPKDVNRRKLKKKKEIQHNTSMKDETIADDYLRINTKGSSGYAKLNGYDCVPNYSTARRRNSSKLDSSFNHDRQKLIENSFNYEMENTKHQNRHQKDHSSKTINGKYQSVDTSLTSFPTTTSSIINPTNNINMNESKSEKRKRTSGDKEKLHPIATSSPLRQLPKIASLSVKQNQNDTDENENEEINPVRTTISTHEIEQTEDQKQDI</sequence>
<feature type="compositionally biased region" description="Polar residues" evidence="1">
    <location>
        <begin position="64"/>
        <end position="128"/>
    </location>
</feature>
<dbReference type="EMBL" id="CAJNOQ010000104">
    <property type="protein sequence ID" value="CAF0756822.1"/>
    <property type="molecule type" value="Genomic_DNA"/>
</dbReference>
<feature type="region of interest" description="Disordered" evidence="1">
    <location>
        <begin position="17"/>
        <end position="128"/>
    </location>
</feature>
<protein>
    <submittedName>
        <fullName evidence="2">Uncharacterized protein</fullName>
    </submittedName>
</protein>
<dbReference type="Proteomes" id="UP000681722">
    <property type="component" value="Unassembled WGS sequence"/>
</dbReference>
<comment type="caution">
    <text evidence="2">The sequence shown here is derived from an EMBL/GenBank/DDBJ whole genome shotgun (WGS) entry which is preliminary data.</text>
</comment>
<organism evidence="2 4">
    <name type="scientific">Didymodactylos carnosus</name>
    <dbReference type="NCBI Taxonomy" id="1234261"/>
    <lineage>
        <taxon>Eukaryota</taxon>
        <taxon>Metazoa</taxon>
        <taxon>Spiralia</taxon>
        <taxon>Gnathifera</taxon>
        <taxon>Rotifera</taxon>
        <taxon>Eurotatoria</taxon>
        <taxon>Bdelloidea</taxon>
        <taxon>Philodinida</taxon>
        <taxon>Philodinidae</taxon>
        <taxon>Didymodactylos</taxon>
    </lineage>
</organism>
<evidence type="ECO:0000313" key="3">
    <source>
        <dbReference type="EMBL" id="CAF3537253.1"/>
    </source>
</evidence>
<feature type="compositionally biased region" description="Low complexity" evidence="1">
    <location>
        <begin position="336"/>
        <end position="354"/>
    </location>
</feature>
<gene>
    <name evidence="2" type="ORF">GPM918_LOCUS1157</name>
    <name evidence="3" type="ORF">SRO942_LOCUS1157</name>
</gene>